<dbReference type="AlphaFoldDB" id="A0A915KHH3"/>
<reference evidence="2" key="1">
    <citation type="submission" date="2022-11" db="UniProtKB">
        <authorList>
            <consortium name="WormBaseParasite"/>
        </authorList>
    </citation>
    <scope>IDENTIFICATION</scope>
</reference>
<dbReference type="WBParaSite" id="nRc.2.0.1.t37431-RA">
    <property type="protein sequence ID" value="nRc.2.0.1.t37431-RA"/>
    <property type="gene ID" value="nRc.2.0.1.g37431"/>
</dbReference>
<keyword evidence="1" id="KW-1185">Reference proteome</keyword>
<evidence type="ECO:0000313" key="1">
    <source>
        <dbReference type="Proteomes" id="UP000887565"/>
    </source>
</evidence>
<organism evidence="1 2">
    <name type="scientific">Romanomermis culicivorax</name>
    <name type="common">Nematode worm</name>
    <dbReference type="NCBI Taxonomy" id="13658"/>
    <lineage>
        <taxon>Eukaryota</taxon>
        <taxon>Metazoa</taxon>
        <taxon>Ecdysozoa</taxon>
        <taxon>Nematoda</taxon>
        <taxon>Enoplea</taxon>
        <taxon>Dorylaimia</taxon>
        <taxon>Mermithida</taxon>
        <taxon>Mermithoidea</taxon>
        <taxon>Mermithidae</taxon>
        <taxon>Romanomermis</taxon>
    </lineage>
</organism>
<name>A0A915KHH3_ROMCU</name>
<proteinExistence type="predicted"/>
<accession>A0A915KHH3</accession>
<dbReference type="Proteomes" id="UP000887565">
    <property type="component" value="Unplaced"/>
</dbReference>
<sequence>MKKEVGLDGKRELGKLNVHVHRLIEHDSLISIVVSKDELLNPGKYKGYLMTTFIDLNSPTKISSIFRYVRPLNSRWNYHPISALNYTVDKLPVFQSYNPLSGSFLAEPNTMPWMVSLTEGYAVLLNESEISGIGRKDRTRFVLTTCGCQKQM</sequence>
<evidence type="ECO:0000313" key="2">
    <source>
        <dbReference type="WBParaSite" id="nRc.2.0.1.t37431-RA"/>
    </source>
</evidence>
<protein>
    <submittedName>
        <fullName evidence="2">Uncharacterized protein</fullName>
    </submittedName>
</protein>